<keyword evidence="2" id="KW-0732">Signal</keyword>
<dbReference type="MEROPS" id="S45.003"/>
<dbReference type="PANTHER" id="PTHR34218">
    <property type="entry name" value="PEPTIDASE S45 PENICILLIN AMIDASE"/>
    <property type="match status" value="1"/>
</dbReference>
<feature type="binding site" evidence="6">
    <location>
        <position position="187"/>
    </location>
    <ligand>
        <name>Ca(2+)</name>
        <dbReference type="ChEBI" id="CHEBI:29108"/>
    </ligand>
</feature>
<dbReference type="Gene3D" id="1.10.1400.10">
    <property type="match status" value="1"/>
</dbReference>
<evidence type="ECO:0000256" key="2">
    <source>
        <dbReference type="ARBA" id="ARBA00022729"/>
    </source>
</evidence>
<keyword evidence="4" id="KW-0865">Zymogen</keyword>
<comment type="similarity">
    <text evidence="1">Belongs to the peptidase S45 family.</text>
</comment>
<organism evidence="7 8">
    <name type="scientific">Desulfobacter postgatei 2ac9</name>
    <dbReference type="NCBI Taxonomy" id="879212"/>
    <lineage>
        <taxon>Bacteria</taxon>
        <taxon>Pseudomonadati</taxon>
        <taxon>Thermodesulfobacteriota</taxon>
        <taxon>Desulfobacteria</taxon>
        <taxon>Desulfobacterales</taxon>
        <taxon>Desulfobacteraceae</taxon>
        <taxon>Desulfobacter</taxon>
    </lineage>
</organism>
<dbReference type="eggNOG" id="COG2366">
    <property type="taxonomic scope" value="Bacteria"/>
</dbReference>
<evidence type="ECO:0000256" key="3">
    <source>
        <dbReference type="ARBA" id="ARBA00022801"/>
    </source>
</evidence>
<dbReference type="InterPro" id="IPR002692">
    <property type="entry name" value="S45"/>
</dbReference>
<evidence type="ECO:0000313" key="7">
    <source>
        <dbReference type="EMBL" id="EIM65304.1"/>
    </source>
</evidence>
<dbReference type="SUPFAM" id="SSF56235">
    <property type="entry name" value="N-terminal nucleophile aminohydrolases (Ntn hydrolases)"/>
    <property type="match status" value="1"/>
</dbReference>
<evidence type="ECO:0000256" key="1">
    <source>
        <dbReference type="ARBA" id="ARBA00006586"/>
    </source>
</evidence>
<reference evidence="7 8" key="2">
    <citation type="submission" date="2012-02" db="EMBL/GenBank/DDBJ databases">
        <title>Improved High-Quality Draft sequence of Desulfobacter postgatei 2ac9.</title>
        <authorList>
            <consortium name="US DOE Joint Genome Institute"/>
            <person name="Lucas S."/>
            <person name="Han J."/>
            <person name="Lapidus A."/>
            <person name="Cheng J.-F."/>
            <person name="Goodwin L."/>
            <person name="Pitluck S."/>
            <person name="Peters L."/>
            <person name="Ovchinnikova G."/>
            <person name="Held B."/>
            <person name="Detter J.C."/>
            <person name="Han C."/>
            <person name="Tapia R."/>
            <person name="Land M."/>
            <person name="Hauser L."/>
            <person name="Kyrpides N."/>
            <person name="Ivanova N."/>
            <person name="Pagani I."/>
            <person name="Orellana R."/>
            <person name="Lovley D."/>
            <person name="Woyke T."/>
        </authorList>
    </citation>
    <scope>NUCLEOTIDE SEQUENCE [LARGE SCALE GENOMIC DNA]</scope>
    <source>
        <strain evidence="7 8">2ac9</strain>
    </source>
</reference>
<dbReference type="InterPro" id="IPR023343">
    <property type="entry name" value="Penicillin_amidase_dom1"/>
</dbReference>
<evidence type="ECO:0000256" key="5">
    <source>
        <dbReference type="PIRSR" id="PIRSR001227-1"/>
    </source>
</evidence>
<feature type="binding site" evidence="6">
    <location>
        <position position="327"/>
    </location>
    <ligand>
        <name>Ca(2+)</name>
        <dbReference type="ChEBI" id="CHEBI:29108"/>
    </ligand>
</feature>
<evidence type="ECO:0000256" key="4">
    <source>
        <dbReference type="ARBA" id="ARBA00023145"/>
    </source>
</evidence>
<dbReference type="InterPro" id="IPR029055">
    <property type="entry name" value="Ntn_hydrolases_N"/>
</dbReference>
<sequence>MKWVRRVSVVTALLVVCCVILFFFLPQINGYQKEGRLHLAGLSRPVTVTRDDSGIAYIHAENIGDLFFAQGFVTAQDRLFQMQMTRMYYEGRICELAGAQARDLDIRMRTIGMPLMAQKQARILNPALRKQFQHYVDGINTFIQKCPDDLALEFRVAGIKPDLWQVEDCLGMLFYMGYSTAANLTTEIISQMLLNTLGYEKTAMLLPLNINVDDPDDKGFIVMPPKEDLALSLSFDPGLLAFAGDRQLRVGSNNWAMAPDKSVTGSAVLSGDPHLDARILPGVWYPAGLICPGIRAVGVQIPGIPGMGVGRTEHIALSATNNYGDMVDLYIETVDPENPDHYLEGSNSMAFGHIKECLKIRDKKAPGGFRTEDLDIRTTRRGPVVSKVLKGLDGNKVFTLRFAPMESMTPNIGLLDLLTAKNAEELSRAMQDLAVACFNWVFADASGNIGHQASGRIPLRRNGGTFPHVVKESTDNWLGWIAPDQMPGQINPGKKWVGTCNNKTVDSGFPNYYSSYFAPSFRYVRLKELMAKKTKQTLFDMWQYQRDTGNVMARRIAPVMARILLANEETKDLGRILADWNFEDDPEKSGPLIFQAVYRHFALAVFEDDLGPQKVQTLLDSWYYWQERLLQFVLAGETLFFDDIRTTGKTETMADLFVRAAHAARKELSQSLGHNPAQWRWGDLHTLELLNPLVRKGRLKTLLGTGPMPMGGSGETLYRGWYDFDAPYAVTHCASLRFVADMGDNEKLMAVLPGGATGRSFHRHQKNLVKDFMDGSVRYWWFSDAAIKAHAKKILTLAPANRD</sequence>
<dbReference type="HOGENOM" id="CLU_011790_0_1_7"/>
<dbReference type="STRING" id="879212.DespoDRAFT_03548"/>
<comment type="cofactor">
    <cofactor evidence="6">
        <name>Ca(2+)</name>
        <dbReference type="ChEBI" id="CHEBI:29108"/>
    </cofactor>
    <text evidence="6">Binds 1 Ca(2+) ion per dimer.</text>
</comment>
<dbReference type="InterPro" id="IPR043147">
    <property type="entry name" value="Penicillin_amidase_A-knob"/>
</dbReference>
<dbReference type="InterPro" id="IPR043146">
    <property type="entry name" value="Penicillin_amidase_N_B-knob"/>
</dbReference>
<dbReference type="Gene3D" id="1.10.439.10">
    <property type="entry name" value="Penicillin Amidohydrolase, domain 1"/>
    <property type="match status" value="1"/>
</dbReference>
<feature type="active site" description="Nucleophile" evidence="5">
    <location>
        <position position="252"/>
    </location>
</feature>
<dbReference type="GO" id="GO:0017000">
    <property type="term" value="P:antibiotic biosynthetic process"/>
    <property type="evidence" value="ECO:0007669"/>
    <property type="project" value="InterPro"/>
</dbReference>
<dbReference type="InterPro" id="IPR014395">
    <property type="entry name" value="Pen/GL7ACA/AHL_acylase"/>
</dbReference>
<dbReference type="Proteomes" id="UP000005778">
    <property type="component" value="Chromosome"/>
</dbReference>
<gene>
    <name evidence="7" type="ORF">DespoDRAFT_03548</name>
</gene>
<dbReference type="RefSeq" id="WP_004075361.1">
    <property type="nucleotide sequence ID" value="NZ_CM001488.1"/>
</dbReference>
<keyword evidence="3" id="KW-0378">Hydrolase</keyword>
<dbReference type="Gene3D" id="2.30.120.10">
    <property type="match status" value="1"/>
</dbReference>
<dbReference type="GO" id="GO:0046872">
    <property type="term" value="F:metal ion binding"/>
    <property type="evidence" value="ECO:0007669"/>
    <property type="project" value="UniProtKB-KW"/>
</dbReference>
<dbReference type="EMBL" id="CM001488">
    <property type="protein sequence ID" value="EIM65304.1"/>
    <property type="molecule type" value="Genomic_DNA"/>
</dbReference>
<keyword evidence="8" id="KW-1185">Reference proteome</keyword>
<dbReference type="Pfam" id="PF01804">
    <property type="entry name" value="Penicil_amidase"/>
    <property type="match status" value="1"/>
</dbReference>
<dbReference type="AlphaFoldDB" id="I5B741"/>
<dbReference type="CDD" id="cd03747">
    <property type="entry name" value="Ntn_PGA_like"/>
    <property type="match status" value="1"/>
</dbReference>
<evidence type="ECO:0000313" key="8">
    <source>
        <dbReference type="Proteomes" id="UP000005778"/>
    </source>
</evidence>
<dbReference type="PIRSF" id="PIRSF001227">
    <property type="entry name" value="Pen_acylase"/>
    <property type="match status" value="1"/>
</dbReference>
<accession>I5B741</accession>
<protein>
    <submittedName>
        <fullName evidence="7">Penicilin amidase</fullName>
    </submittedName>
</protein>
<keyword evidence="6" id="KW-0479">Metal-binding</keyword>
<dbReference type="Gene3D" id="3.60.20.10">
    <property type="entry name" value="Glutamine Phosphoribosylpyrophosphate, subunit 1, domain 1"/>
    <property type="match status" value="1"/>
</dbReference>
<feature type="binding site" evidence="6">
    <location>
        <position position="328"/>
    </location>
    <ligand>
        <name>Ca(2+)</name>
        <dbReference type="ChEBI" id="CHEBI:29108"/>
    </ligand>
</feature>
<name>I5B741_9BACT</name>
<proteinExistence type="inferred from homology"/>
<reference evidence="7 8" key="1">
    <citation type="submission" date="2011-09" db="EMBL/GenBank/DDBJ databases">
        <authorList>
            <consortium name="US DOE Joint Genome Institute (JGI-PGF)"/>
            <person name="Lucas S."/>
            <person name="Han J."/>
            <person name="Lapidus A."/>
            <person name="Cheng J.-F."/>
            <person name="Goodwin L."/>
            <person name="Pitluck S."/>
            <person name="Peters L."/>
            <person name="Land M.L."/>
            <person name="Hauser L."/>
            <person name="Orellana R."/>
            <person name="Lovley D."/>
            <person name="Woyke T.J."/>
        </authorList>
    </citation>
    <scope>NUCLEOTIDE SEQUENCE [LARGE SCALE GENOMIC DNA]</scope>
    <source>
        <strain evidence="7 8">2ac9</strain>
    </source>
</reference>
<keyword evidence="6" id="KW-0106">Calcium</keyword>
<dbReference type="PANTHER" id="PTHR34218:SF3">
    <property type="entry name" value="ACYL-HOMOSERINE LACTONE ACYLASE PVDQ"/>
    <property type="match status" value="1"/>
</dbReference>
<feature type="binding site" evidence="6">
    <location>
        <position position="325"/>
    </location>
    <ligand>
        <name>Ca(2+)</name>
        <dbReference type="ChEBI" id="CHEBI:29108"/>
    </ligand>
</feature>
<dbReference type="GO" id="GO:0016811">
    <property type="term" value="F:hydrolase activity, acting on carbon-nitrogen (but not peptide) bonds, in linear amides"/>
    <property type="evidence" value="ECO:0007669"/>
    <property type="project" value="InterPro"/>
</dbReference>
<evidence type="ECO:0000256" key="6">
    <source>
        <dbReference type="PIRSR" id="PIRSR001227-2"/>
    </source>
</evidence>
<dbReference type="OrthoDB" id="9760084at2"/>